<proteinExistence type="predicted"/>
<dbReference type="SUPFAM" id="SSF46894">
    <property type="entry name" value="C-terminal effector domain of the bipartite response regulators"/>
    <property type="match status" value="1"/>
</dbReference>
<evidence type="ECO:0000259" key="3">
    <source>
        <dbReference type="PROSITE" id="PS51755"/>
    </source>
</evidence>
<evidence type="ECO:0000313" key="5">
    <source>
        <dbReference type="Proteomes" id="UP001059597"/>
    </source>
</evidence>
<dbReference type="Gene3D" id="1.10.10.10">
    <property type="entry name" value="Winged helix-like DNA-binding domain superfamily/Winged helix DNA-binding domain"/>
    <property type="match status" value="1"/>
</dbReference>
<evidence type="ECO:0000313" key="4">
    <source>
        <dbReference type="EMBL" id="BDM67040.1"/>
    </source>
</evidence>
<accession>A0ABM7ZKW0</accession>
<dbReference type="Pfam" id="PF00486">
    <property type="entry name" value="Trans_reg_C"/>
    <property type="match status" value="1"/>
</dbReference>
<dbReference type="InterPro" id="IPR001867">
    <property type="entry name" value="OmpR/PhoB-type_DNA-bd"/>
</dbReference>
<dbReference type="InterPro" id="IPR036388">
    <property type="entry name" value="WH-like_DNA-bd_sf"/>
</dbReference>
<dbReference type="RefSeq" id="WP_261951266.1">
    <property type="nucleotide sequence ID" value="NZ_AP026073.1"/>
</dbReference>
<gene>
    <name evidence="4" type="ORF">HEK616_05270</name>
</gene>
<evidence type="ECO:0000256" key="2">
    <source>
        <dbReference type="PROSITE-ProRule" id="PRU01091"/>
    </source>
</evidence>
<keyword evidence="5" id="KW-1185">Reference proteome</keyword>
<feature type="DNA-binding region" description="OmpR/PhoB-type" evidence="2">
    <location>
        <begin position="65"/>
        <end position="163"/>
    </location>
</feature>
<reference evidence="4" key="1">
    <citation type="submission" date="2022-06" db="EMBL/GenBank/DDBJ databases">
        <title>Complete genome sequence of Streptomyces nigrescens HEK616.</title>
        <authorList>
            <person name="Asamizu S."/>
            <person name="Onaka H."/>
        </authorList>
    </citation>
    <scope>NUCLEOTIDE SEQUENCE</scope>
    <source>
        <strain evidence="4">HEK616</strain>
    </source>
</reference>
<dbReference type="CDD" id="cd00383">
    <property type="entry name" value="trans_reg_C"/>
    <property type="match status" value="1"/>
</dbReference>
<dbReference type="Proteomes" id="UP001059597">
    <property type="component" value="Chromosome"/>
</dbReference>
<protein>
    <recommendedName>
        <fullName evidence="3">OmpR/PhoB-type domain-containing protein</fullName>
    </recommendedName>
</protein>
<dbReference type="InterPro" id="IPR016032">
    <property type="entry name" value="Sig_transdc_resp-reg_C-effctor"/>
</dbReference>
<feature type="domain" description="OmpR/PhoB-type" evidence="3">
    <location>
        <begin position="65"/>
        <end position="163"/>
    </location>
</feature>
<dbReference type="PROSITE" id="PS51755">
    <property type="entry name" value="OMPR_PHOB"/>
    <property type="match status" value="1"/>
</dbReference>
<sequence length="171" mass="18836">MSTHTQEPPVRHPDAYAVVVADTVDDVEHLNELLHSNLPVLLVRDLDQARRLMDGDPPADPVRRPAPLRVSHLEIRPDEQRALWHGVPLELTAQETGLLARLAREDTGVVSFPQLVRDVWGASCGVDTTVIHSAVRRLRRKLEQAGVDVGIASVRGYGLRLAPPARKPSAN</sequence>
<name>A0ABM7ZKW0_STRNI</name>
<dbReference type="EMBL" id="AP026073">
    <property type="protein sequence ID" value="BDM67040.1"/>
    <property type="molecule type" value="Genomic_DNA"/>
</dbReference>
<keyword evidence="1 2" id="KW-0238">DNA-binding</keyword>
<evidence type="ECO:0000256" key="1">
    <source>
        <dbReference type="ARBA" id="ARBA00023125"/>
    </source>
</evidence>
<dbReference type="SMART" id="SM00862">
    <property type="entry name" value="Trans_reg_C"/>
    <property type="match status" value="1"/>
</dbReference>
<organism evidence="4 5">
    <name type="scientific">Streptomyces nigrescens</name>
    <dbReference type="NCBI Taxonomy" id="1920"/>
    <lineage>
        <taxon>Bacteria</taxon>
        <taxon>Bacillati</taxon>
        <taxon>Actinomycetota</taxon>
        <taxon>Actinomycetes</taxon>
        <taxon>Kitasatosporales</taxon>
        <taxon>Streptomycetaceae</taxon>
        <taxon>Streptomyces</taxon>
    </lineage>
</organism>